<evidence type="ECO:0000313" key="2">
    <source>
        <dbReference type="EMBL" id="KKR82380.1"/>
    </source>
</evidence>
<protein>
    <recommendedName>
        <fullName evidence="1">NYN domain-containing protein</fullName>
    </recommendedName>
</protein>
<evidence type="ECO:0000259" key="1">
    <source>
        <dbReference type="Pfam" id="PF01936"/>
    </source>
</evidence>
<organism evidence="2 3">
    <name type="scientific">Candidatus Daviesbacteria bacterium GW2011_GWA2_40_9</name>
    <dbReference type="NCBI Taxonomy" id="1618424"/>
    <lineage>
        <taxon>Bacteria</taxon>
        <taxon>Candidatus Daviesiibacteriota</taxon>
    </lineage>
</organism>
<dbReference type="Proteomes" id="UP000034601">
    <property type="component" value="Unassembled WGS sequence"/>
</dbReference>
<feature type="domain" description="NYN" evidence="1">
    <location>
        <begin position="3"/>
        <end position="42"/>
    </location>
</feature>
<reference evidence="2 3" key="1">
    <citation type="journal article" date="2015" name="Nature">
        <title>rRNA introns, odd ribosomes, and small enigmatic genomes across a large radiation of phyla.</title>
        <authorList>
            <person name="Brown C.T."/>
            <person name="Hug L.A."/>
            <person name="Thomas B.C."/>
            <person name="Sharon I."/>
            <person name="Castelle C.J."/>
            <person name="Singh A."/>
            <person name="Wilkins M.J."/>
            <person name="Williams K.H."/>
            <person name="Banfield J.F."/>
        </authorList>
    </citation>
    <scope>NUCLEOTIDE SEQUENCE [LARGE SCALE GENOMIC DNA]</scope>
</reference>
<evidence type="ECO:0000313" key="3">
    <source>
        <dbReference type="Proteomes" id="UP000034601"/>
    </source>
</evidence>
<dbReference type="AlphaFoldDB" id="A0A0G0WDN1"/>
<dbReference type="InterPro" id="IPR021139">
    <property type="entry name" value="NYN"/>
</dbReference>
<dbReference type="EMBL" id="LCAB01000014">
    <property type="protein sequence ID" value="KKR82380.1"/>
    <property type="molecule type" value="Genomic_DNA"/>
</dbReference>
<dbReference type="GO" id="GO:0004540">
    <property type="term" value="F:RNA nuclease activity"/>
    <property type="evidence" value="ECO:0007669"/>
    <property type="project" value="InterPro"/>
</dbReference>
<sequence length="80" mass="9173">MDVYRCLQTIDTYILFSGDGDFAPLYNLLIRLKKQVIIIFAHGHLGKEIYQIKQGIFTKAVDKLNMDLFRKNTPPVSRGA</sequence>
<dbReference type="Gene3D" id="3.40.50.1010">
    <property type="entry name" value="5'-nuclease"/>
    <property type="match status" value="1"/>
</dbReference>
<name>A0A0G0WDN1_9BACT</name>
<accession>A0A0G0WDN1</accession>
<comment type="caution">
    <text evidence="2">The sequence shown here is derived from an EMBL/GenBank/DDBJ whole genome shotgun (WGS) entry which is preliminary data.</text>
</comment>
<gene>
    <name evidence="2" type="ORF">UU29_C0014G0013</name>
</gene>
<proteinExistence type="predicted"/>
<dbReference type="Pfam" id="PF01936">
    <property type="entry name" value="NYN"/>
    <property type="match status" value="1"/>
</dbReference>